<dbReference type="PANTHER" id="PTHR48043:SF159">
    <property type="entry name" value="EG:EG0003.4 PROTEIN-RELATED"/>
    <property type="match status" value="1"/>
</dbReference>
<keyword evidence="2" id="KW-0328">Glycosyltransferase</keyword>
<dbReference type="GO" id="GO:0007623">
    <property type="term" value="P:circadian rhythm"/>
    <property type="evidence" value="ECO:0007669"/>
    <property type="project" value="UniProtKB-ARBA"/>
</dbReference>
<dbReference type="FunFam" id="3.40.50.2000:FF:000021">
    <property type="entry name" value="UDP-glucuronosyltransferase"/>
    <property type="match status" value="1"/>
</dbReference>
<dbReference type="InterPro" id="IPR038606">
    <property type="entry name" value="To_sf"/>
</dbReference>
<proteinExistence type="inferred from homology"/>
<dbReference type="SMART" id="SM00700">
    <property type="entry name" value="JHBP"/>
    <property type="match status" value="1"/>
</dbReference>
<evidence type="ECO:0000313" key="7">
    <source>
        <dbReference type="EMBL" id="CAH0776159.1"/>
    </source>
</evidence>
<dbReference type="InterPro" id="IPR010562">
    <property type="entry name" value="Haemolymph_juvenile_hormone-bd"/>
</dbReference>
<protein>
    <recommendedName>
        <fullName evidence="9">UDP-glycosyltransferase</fullName>
    </recommendedName>
</protein>
<reference evidence="7" key="1">
    <citation type="submission" date="2021-12" db="EMBL/GenBank/DDBJ databases">
        <authorList>
            <person name="King R."/>
        </authorList>
    </citation>
    <scope>NUCLEOTIDE SEQUENCE</scope>
</reference>
<dbReference type="Pfam" id="PF06585">
    <property type="entry name" value="JHBP"/>
    <property type="match status" value="1"/>
</dbReference>
<dbReference type="Proteomes" id="UP001152759">
    <property type="component" value="Chromosome 7"/>
</dbReference>
<dbReference type="FunFam" id="3.15.10.30:FF:000001">
    <property type="entry name" value="Takeout-like protein 1"/>
    <property type="match status" value="1"/>
</dbReference>
<dbReference type="PROSITE" id="PS51257">
    <property type="entry name" value="PROKAR_LIPOPROTEIN"/>
    <property type="match status" value="1"/>
</dbReference>
<keyword evidence="5" id="KW-0090">Biological rhythms</keyword>
<evidence type="ECO:0000256" key="5">
    <source>
        <dbReference type="ARBA" id="ARBA00023108"/>
    </source>
</evidence>
<evidence type="ECO:0000256" key="3">
    <source>
        <dbReference type="ARBA" id="ARBA00022679"/>
    </source>
</evidence>
<accession>A0A9P0CBE9</accession>
<evidence type="ECO:0000256" key="1">
    <source>
        <dbReference type="ARBA" id="ARBA00009995"/>
    </source>
</evidence>
<keyword evidence="4" id="KW-0732">Signal</keyword>
<keyword evidence="3" id="KW-0808">Transferase</keyword>
<evidence type="ECO:0000256" key="6">
    <source>
        <dbReference type="ARBA" id="ARBA00060902"/>
    </source>
</evidence>
<organism evidence="7 8">
    <name type="scientific">Bemisia tabaci</name>
    <name type="common">Sweetpotato whitefly</name>
    <name type="synonym">Aleurodes tabaci</name>
    <dbReference type="NCBI Taxonomy" id="7038"/>
    <lineage>
        <taxon>Eukaryota</taxon>
        <taxon>Metazoa</taxon>
        <taxon>Ecdysozoa</taxon>
        <taxon>Arthropoda</taxon>
        <taxon>Hexapoda</taxon>
        <taxon>Insecta</taxon>
        <taxon>Pterygota</taxon>
        <taxon>Neoptera</taxon>
        <taxon>Paraneoptera</taxon>
        <taxon>Hemiptera</taxon>
        <taxon>Sternorrhyncha</taxon>
        <taxon>Aleyrodoidea</taxon>
        <taxon>Aleyrodidae</taxon>
        <taxon>Aleyrodinae</taxon>
        <taxon>Bemisia</taxon>
    </lineage>
</organism>
<dbReference type="Pfam" id="PF00201">
    <property type="entry name" value="UDPGT"/>
    <property type="match status" value="1"/>
</dbReference>
<comment type="similarity">
    <text evidence="1">Belongs to the UDP-glycosyltransferase family.</text>
</comment>
<evidence type="ECO:0000256" key="4">
    <source>
        <dbReference type="ARBA" id="ARBA00022729"/>
    </source>
</evidence>
<dbReference type="PANTHER" id="PTHR48043">
    <property type="entry name" value="EG:EG0003.4 PROTEIN-RELATED"/>
    <property type="match status" value="1"/>
</dbReference>
<dbReference type="AlphaFoldDB" id="A0A9P0CBE9"/>
<dbReference type="InterPro" id="IPR050271">
    <property type="entry name" value="UDP-glycosyltransferase"/>
</dbReference>
<dbReference type="SUPFAM" id="SSF53756">
    <property type="entry name" value="UDP-Glycosyltransferase/glycogen phosphorylase"/>
    <property type="match status" value="1"/>
</dbReference>
<dbReference type="GO" id="GO:0008194">
    <property type="term" value="F:UDP-glycosyltransferase activity"/>
    <property type="evidence" value="ECO:0007669"/>
    <property type="project" value="InterPro"/>
</dbReference>
<evidence type="ECO:0000313" key="8">
    <source>
        <dbReference type="Proteomes" id="UP001152759"/>
    </source>
</evidence>
<comment type="similarity">
    <text evidence="6">Belongs to the TO family.</text>
</comment>
<evidence type="ECO:0000256" key="2">
    <source>
        <dbReference type="ARBA" id="ARBA00022676"/>
    </source>
</evidence>
<dbReference type="CDD" id="cd03784">
    <property type="entry name" value="GT1_Gtf-like"/>
    <property type="match status" value="1"/>
</dbReference>
<dbReference type="InterPro" id="IPR002213">
    <property type="entry name" value="UDP_glucos_trans"/>
</dbReference>
<sequence length="760" mass="86632">MVHEVKIGDMKLLTFVTVLSSASCCSAYNILVFSPYPTWSQYIQMEPLFSALGLRGHNVTVVSPFPPKKEQSHFHHIHFVADLYWKIKFSAPTSLKDWIAEIKDKRLPIDFWKELPDASMPEILESSVFQDLIHNENKFDLVFMEVFFGQEPLVILGHLLDAPVVAFATFGHMPDILRYMGAPNAVAYLSHFNVDYAGSLSLTQRLENAWIHYRTMLYDEYWYYPQHDAVLAKYFPGPLPSISDMLRNISLFFLTANTAVDGAKIYPPNVIELPVLHLKDPAPLDKELDVIMNNAQDGVIYFSFGSIVTPSILGEEETQIFLSVLKELNQTVLWKTDWNSTSHDIPKNVYTRDWFDQKSILAHPRCVLFLTHGGLSSLMEAINYAVPVVGMSVFGDQPKNLAYAEYLGYGLHIPHKDLTQNSLRRALRTVLQDSRFKENINRASKIFQDKPMSSLDTAIYWIEYAIRHKGAHHLKPLAVRMPWYQLFLLDIITVRMGNKMDLLLQRWNFMTRSGLTLLTMLVCCASQLQPTAEPEFYFLHPCSRSDPRINDCLTYAANNLAMHFRKGIPELEITNVEPIVIDEINLALGSGPDGYRATFRDIEAFGVSNLTVTQVRSDLSSLQFQLSFYIPKISAKARYRSSGVLIMVQATGGGDYWGEYEGVKAKVYFRASEYQAEGRSYLQVEDLKMDFSVKSIQMGIQNVHNGNAVIEAALNLFINSNAQDLLREMKPSIKRKLLVTMKGFIDNLFSRIPYDSWIVD</sequence>
<name>A0A9P0CBE9_BEMTA</name>
<keyword evidence="8" id="KW-1185">Reference proteome</keyword>
<evidence type="ECO:0008006" key="9">
    <source>
        <dbReference type="Google" id="ProtNLM"/>
    </source>
</evidence>
<dbReference type="Gene3D" id="3.40.50.2000">
    <property type="entry name" value="Glycogen Phosphorylase B"/>
    <property type="match status" value="1"/>
</dbReference>
<dbReference type="Gene3D" id="3.15.10.30">
    <property type="entry name" value="Haemolymph juvenile hormone binding protein"/>
    <property type="match status" value="1"/>
</dbReference>
<dbReference type="EMBL" id="OU963868">
    <property type="protein sequence ID" value="CAH0776159.1"/>
    <property type="molecule type" value="Genomic_DNA"/>
</dbReference>
<gene>
    <name evidence="7" type="ORF">BEMITA_LOCUS12283</name>
</gene>